<keyword evidence="1" id="KW-0472">Membrane</keyword>
<feature type="transmembrane region" description="Helical" evidence="1">
    <location>
        <begin position="99"/>
        <end position="130"/>
    </location>
</feature>
<dbReference type="AlphaFoldDB" id="A0A7J3XYE6"/>
<protein>
    <recommendedName>
        <fullName evidence="3">DUF4203 domain-containing protein</fullName>
    </recommendedName>
</protein>
<feature type="transmembrane region" description="Helical" evidence="1">
    <location>
        <begin position="44"/>
        <end position="61"/>
    </location>
</feature>
<feature type="transmembrane region" description="Helical" evidence="1">
    <location>
        <begin position="137"/>
        <end position="155"/>
    </location>
</feature>
<evidence type="ECO:0000313" key="2">
    <source>
        <dbReference type="EMBL" id="HHP67737.1"/>
    </source>
</evidence>
<dbReference type="EMBL" id="DRYK01000036">
    <property type="protein sequence ID" value="HHP67737.1"/>
    <property type="molecule type" value="Genomic_DNA"/>
</dbReference>
<feature type="transmembrane region" description="Helical" evidence="1">
    <location>
        <begin position="161"/>
        <end position="178"/>
    </location>
</feature>
<evidence type="ECO:0008006" key="3">
    <source>
        <dbReference type="Google" id="ProtNLM"/>
    </source>
</evidence>
<keyword evidence="1" id="KW-0812">Transmembrane</keyword>
<organism evidence="2">
    <name type="scientific">Thermogladius calderae</name>
    <dbReference type="NCBI Taxonomy" id="1200300"/>
    <lineage>
        <taxon>Archaea</taxon>
        <taxon>Thermoproteota</taxon>
        <taxon>Thermoprotei</taxon>
        <taxon>Desulfurococcales</taxon>
        <taxon>Desulfurococcaceae</taxon>
        <taxon>Thermogladius</taxon>
    </lineage>
</organism>
<feature type="transmembrane region" description="Helical" evidence="1">
    <location>
        <begin position="21"/>
        <end position="38"/>
    </location>
</feature>
<keyword evidence="1" id="KW-1133">Transmembrane helix</keyword>
<name>A0A7J3XYE6_9CREN</name>
<accession>A0A7J3XYE6</accession>
<gene>
    <name evidence="2" type="ORF">ENM60_02945</name>
</gene>
<sequence>MNLGFGLNNLTSITVSELTKAGAGSALVLLIAGIALLFAGRLILKLTVSVGFGVLLAYIGLRVSSVMKLGQIASILVVLILFVIGFLVGWVIFKLSLSIIAGLSTALLLGGYMSLNLLYTLLLAIILMVIFYLAMEYIITAVAALAGLALIYISVNSLAGGEWALVAVILMLVLAIIVKTAHRRRK</sequence>
<comment type="caution">
    <text evidence="2">The sequence shown here is derived from an EMBL/GenBank/DDBJ whole genome shotgun (WGS) entry which is preliminary data.</text>
</comment>
<reference evidence="2" key="1">
    <citation type="journal article" date="2020" name="mSystems">
        <title>Genome- and Community-Level Interaction Insights into Carbon Utilization and Element Cycling Functions of Hydrothermarchaeota in Hydrothermal Sediment.</title>
        <authorList>
            <person name="Zhou Z."/>
            <person name="Liu Y."/>
            <person name="Xu W."/>
            <person name="Pan J."/>
            <person name="Luo Z.H."/>
            <person name="Li M."/>
        </authorList>
    </citation>
    <scope>NUCLEOTIDE SEQUENCE [LARGE SCALE GENOMIC DNA]</scope>
    <source>
        <strain evidence="2">SpSt-110</strain>
    </source>
</reference>
<evidence type="ECO:0000256" key="1">
    <source>
        <dbReference type="SAM" id="Phobius"/>
    </source>
</evidence>
<feature type="transmembrane region" description="Helical" evidence="1">
    <location>
        <begin position="73"/>
        <end position="93"/>
    </location>
</feature>
<proteinExistence type="predicted"/>